<comment type="similarity">
    <text evidence="2">In the C-terminal section; belongs to the transpeptidase family.</text>
</comment>
<dbReference type="GO" id="GO:0006508">
    <property type="term" value="P:proteolysis"/>
    <property type="evidence" value="ECO:0007669"/>
    <property type="project" value="UniProtKB-KW"/>
</dbReference>
<dbReference type="Pfam" id="PF00905">
    <property type="entry name" value="Transpeptidase"/>
    <property type="match status" value="1"/>
</dbReference>
<evidence type="ECO:0000256" key="12">
    <source>
        <dbReference type="SAM" id="Phobius"/>
    </source>
</evidence>
<evidence type="ECO:0000256" key="7">
    <source>
        <dbReference type="ARBA" id="ARBA00022679"/>
    </source>
</evidence>
<evidence type="ECO:0000313" key="17">
    <source>
        <dbReference type="Proteomes" id="UP000518887"/>
    </source>
</evidence>
<keyword evidence="17" id="KW-1185">Reference proteome</keyword>
<dbReference type="EC" id="2.4.99.28" evidence="10"/>
<organism evidence="16 17">
    <name type="scientific">Treponema ruminis</name>
    <dbReference type="NCBI Taxonomy" id="744515"/>
    <lineage>
        <taxon>Bacteria</taxon>
        <taxon>Pseudomonadati</taxon>
        <taxon>Spirochaetota</taxon>
        <taxon>Spirochaetia</taxon>
        <taxon>Spirochaetales</taxon>
        <taxon>Treponemataceae</taxon>
        <taxon>Treponema</taxon>
    </lineage>
</organism>
<dbReference type="InterPro" id="IPR001264">
    <property type="entry name" value="Glyco_trans_51"/>
</dbReference>
<dbReference type="GO" id="GO:0008955">
    <property type="term" value="F:peptidoglycan glycosyltransferase activity"/>
    <property type="evidence" value="ECO:0007669"/>
    <property type="project" value="UniProtKB-EC"/>
</dbReference>
<keyword evidence="12" id="KW-0472">Membrane</keyword>
<evidence type="ECO:0000256" key="10">
    <source>
        <dbReference type="ARBA" id="ARBA00044770"/>
    </source>
</evidence>
<dbReference type="Pfam" id="PF06832">
    <property type="entry name" value="BiPBP_C"/>
    <property type="match status" value="1"/>
</dbReference>
<name>A0A7W8G8E1_9SPIR</name>
<keyword evidence="12" id="KW-0812">Transmembrane</keyword>
<dbReference type="GO" id="GO:0008658">
    <property type="term" value="F:penicillin binding"/>
    <property type="evidence" value="ECO:0007669"/>
    <property type="project" value="InterPro"/>
</dbReference>
<dbReference type="Gene3D" id="3.40.710.10">
    <property type="entry name" value="DD-peptidase/beta-lactamase superfamily"/>
    <property type="match status" value="1"/>
</dbReference>
<dbReference type="SUPFAM" id="SSF53955">
    <property type="entry name" value="Lysozyme-like"/>
    <property type="match status" value="1"/>
</dbReference>
<evidence type="ECO:0000256" key="9">
    <source>
        <dbReference type="ARBA" id="ARBA00023268"/>
    </source>
</evidence>
<evidence type="ECO:0000256" key="6">
    <source>
        <dbReference type="ARBA" id="ARBA00022676"/>
    </source>
</evidence>
<accession>A0A7W8G8E1</accession>
<dbReference type="InterPro" id="IPR009647">
    <property type="entry name" value="PBP_C"/>
</dbReference>
<feature type="domain" description="Penicillin-binding protein transpeptidase" evidence="13">
    <location>
        <begin position="278"/>
        <end position="508"/>
    </location>
</feature>
<dbReference type="Gene3D" id="1.10.3810.10">
    <property type="entry name" value="Biosynthetic peptidoglycan transglycosylase-like"/>
    <property type="match status" value="1"/>
</dbReference>
<evidence type="ECO:0000259" key="13">
    <source>
        <dbReference type="Pfam" id="PF00905"/>
    </source>
</evidence>
<dbReference type="RefSeq" id="WP_184658239.1">
    <property type="nucleotide sequence ID" value="NZ_CP031518.1"/>
</dbReference>
<dbReference type="PANTHER" id="PTHR32282">
    <property type="entry name" value="BINDING PROTEIN TRANSPEPTIDASE, PUTATIVE-RELATED"/>
    <property type="match status" value="1"/>
</dbReference>
<protein>
    <recommendedName>
        <fullName evidence="10">peptidoglycan glycosyltransferase</fullName>
        <ecNumber evidence="10">2.4.99.28</ecNumber>
    </recommendedName>
</protein>
<evidence type="ECO:0000259" key="14">
    <source>
        <dbReference type="Pfam" id="PF00912"/>
    </source>
</evidence>
<comment type="caution">
    <text evidence="16">The sequence shown here is derived from an EMBL/GenBank/DDBJ whole genome shotgun (WGS) entry which is preliminary data.</text>
</comment>
<keyword evidence="4" id="KW-0121">Carboxypeptidase</keyword>
<evidence type="ECO:0000256" key="8">
    <source>
        <dbReference type="ARBA" id="ARBA00022801"/>
    </source>
</evidence>
<comment type="similarity">
    <text evidence="3">In the N-terminal section; belongs to the glycosyltransferase 51 family.</text>
</comment>
<dbReference type="PANTHER" id="PTHR32282:SF15">
    <property type="entry name" value="PENICILLIN-BINDING PROTEIN 1C"/>
    <property type="match status" value="1"/>
</dbReference>
<evidence type="ECO:0000256" key="11">
    <source>
        <dbReference type="ARBA" id="ARBA00049902"/>
    </source>
</evidence>
<keyword evidence="6 16" id="KW-0328">Glycosyltransferase</keyword>
<comment type="catalytic activity">
    <reaction evidence="11">
        <text>[GlcNAc-(1-&gt;4)-Mur2Ac(oyl-L-Ala-gamma-D-Glu-L-Lys-D-Ala-D-Ala)](n)-di-trans,octa-cis-undecaprenyl diphosphate + beta-D-GlcNAc-(1-&gt;4)-Mur2Ac(oyl-L-Ala-gamma-D-Glu-L-Lys-D-Ala-D-Ala)-di-trans,octa-cis-undecaprenyl diphosphate = [GlcNAc-(1-&gt;4)-Mur2Ac(oyl-L-Ala-gamma-D-Glu-L-Lys-D-Ala-D-Ala)](n+1)-di-trans,octa-cis-undecaprenyl diphosphate + di-trans,octa-cis-undecaprenyl diphosphate + H(+)</text>
        <dbReference type="Rhea" id="RHEA:23708"/>
        <dbReference type="Rhea" id="RHEA-COMP:9602"/>
        <dbReference type="Rhea" id="RHEA-COMP:9603"/>
        <dbReference type="ChEBI" id="CHEBI:15378"/>
        <dbReference type="ChEBI" id="CHEBI:58405"/>
        <dbReference type="ChEBI" id="CHEBI:60033"/>
        <dbReference type="ChEBI" id="CHEBI:78435"/>
        <dbReference type="EC" id="2.4.99.28"/>
    </reaction>
</comment>
<feature type="domain" description="Glycosyl transferase family 51" evidence="14">
    <location>
        <begin position="57"/>
        <end position="218"/>
    </location>
</feature>
<keyword evidence="7 16" id="KW-0808">Transferase</keyword>
<dbReference type="SUPFAM" id="SSF56601">
    <property type="entry name" value="beta-lactamase/transpeptidase-like"/>
    <property type="match status" value="1"/>
</dbReference>
<keyword evidence="12" id="KW-1133">Transmembrane helix</keyword>
<dbReference type="InterPro" id="IPR012338">
    <property type="entry name" value="Beta-lactam/transpept-like"/>
</dbReference>
<dbReference type="Proteomes" id="UP000518887">
    <property type="component" value="Unassembled WGS sequence"/>
</dbReference>
<evidence type="ECO:0000256" key="1">
    <source>
        <dbReference type="ARBA" id="ARBA00004752"/>
    </source>
</evidence>
<dbReference type="GO" id="GO:0030288">
    <property type="term" value="C:outer membrane-bounded periplasmic space"/>
    <property type="evidence" value="ECO:0007669"/>
    <property type="project" value="TreeGrafter"/>
</dbReference>
<feature type="transmembrane region" description="Helical" evidence="12">
    <location>
        <begin position="7"/>
        <end position="28"/>
    </location>
</feature>
<evidence type="ECO:0000259" key="15">
    <source>
        <dbReference type="Pfam" id="PF06832"/>
    </source>
</evidence>
<proteinExistence type="inferred from homology"/>
<evidence type="ECO:0000313" key="16">
    <source>
        <dbReference type="EMBL" id="MBB5225701.1"/>
    </source>
</evidence>
<gene>
    <name evidence="16" type="ORF">HNP76_001058</name>
</gene>
<dbReference type="InterPro" id="IPR050396">
    <property type="entry name" value="Glycosyltr_51/Transpeptidase"/>
</dbReference>
<dbReference type="AlphaFoldDB" id="A0A7W8G8E1"/>
<dbReference type="GO" id="GO:0009252">
    <property type="term" value="P:peptidoglycan biosynthetic process"/>
    <property type="evidence" value="ECO:0007669"/>
    <property type="project" value="TreeGrafter"/>
</dbReference>
<dbReference type="Pfam" id="PF00912">
    <property type="entry name" value="Transgly"/>
    <property type="match status" value="1"/>
</dbReference>
<evidence type="ECO:0000256" key="5">
    <source>
        <dbReference type="ARBA" id="ARBA00022670"/>
    </source>
</evidence>
<sequence length="715" mass="79463">MKKHLQLALKILSALFILSAVFLLILRFSPYPALKEFRKHPVSTRIFDCRGNLIQIHALENGVRREFVPLDEIPVFVAQAFTEGEDRHFYSHHGIDFAAIVRAAFQNTKELRTVSGASTITMQLARMIRPNKNRTILVKMREAFDALRLEARLSKKEILEAYLNNVPFGFNAEGVASAARTFFSKNLSELTEDEARCLSVSVRRPALYNPFEVSETARAFSYPFEMPHFVRYLSNIPDSPIGRLSEVRTTADLSIQHHAEDLLSSAVAQYGENRLSNGAILVCDTQTGAILAWVGSADFFDEAHNGQVDGVLSFRQPGSSMKPFLYALALESGFLPTSVLPDIPMEFGFENLYVPQNFNNRFNGPVRFRVALASSLNIPAVYLLNEIGLDSYLKKLSSLGFKSLEDADPGLSVALGSAEVSIFEMTQAFSVFARDGIFIPLWAIDDDRCWTEQDVAEGKQVFDVNTARIISDILSDKDARALGFGYSQTFQTPFPAMFKTGTANQYQNITALCSTPHYTVGVWMGNFSGETVIGKTGSSIPAKIAREILVGLQGNSGKDFKKPAQFKKERVCALSGLKAGENCPDTVKEFVPVSEKIEKCSWHTQNGTNYPAQYATWFRLKNRSGQVSEKGTPLKIVSPRNGSVFYYDDSVPPFRQKLVVEVTGGSEDEAEFFVDGKLLGKTARPFVQQVPLTRGRKKISVQCGNESTEIEINVK</sequence>
<dbReference type="GO" id="GO:0004180">
    <property type="term" value="F:carboxypeptidase activity"/>
    <property type="evidence" value="ECO:0007669"/>
    <property type="project" value="UniProtKB-KW"/>
</dbReference>
<comment type="pathway">
    <text evidence="1">Cell wall biogenesis; peptidoglycan biosynthesis.</text>
</comment>
<keyword evidence="8" id="KW-0378">Hydrolase</keyword>
<reference evidence="16 17" key="1">
    <citation type="submission" date="2020-08" db="EMBL/GenBank/DDBJ databases">
        <title>Genomic Encyclopedia of Type Strains, Phase IV (KMG-IV): sequencing the most valuable type-strain genomes for metagenomic binning, comparative biology and taxonomic classification.</title>
        <authorList>
            <person name="Goeker M."/>
        </authorList>
    </citation>
    <scope>NUCLEOTIDE SEQUENCE [LARGE SCALE GENOMIC DNA]</scope>
    <source>
        <strain evidence="16 17">DSM 103462</strain>
    </source>
</reference>
<evidence type="ECO:0000256" key="4">
    <source>
        <dbReference type="ARBA" id="ARBA00022645"/>
    </source>
</evidence>
<dbReference type="InterPro" id="IPR001460">
    <property type="entry name" value="PCN-bd_Tpept"/>
</dbReference>
<dbReference type="InterPro" id="IPR036950">
    <property type="entry name" value="PBP_transglycosylase"/>
</dbReference>
<dbReference type="EMBL" id="JACHFQ010000003">
    <property type="protein sequence ID" value="MBB5225701.1"/>
    <property type="molecule type" value="Genomic_DNA"/>
</dbReference>
<keyword evidence="5" id="KW-0645">Protease</keyword>
<evidence type="ECO:0000256" key="2">
    <source>
        <dbReference type="ARBA" id="ARBA00007090"/>
    </source>
</evidence>
<evidence type="ECO:0000256" key="3">
    <source>
        <dbReference type="ARBA" id="ARBA00007739"/>
    </source>
</evidence>
<keyword evidence="9" id="KW-0511">Multifunctional enzyme</keyword>
<feature type="domain" description="Penicillin-binding C-terminal" evidence="15">
    <location>
        <begin position="626"/>
        <end position="704"/>
    </location>
</feature>
<dbReference type="InterPro" id="IPR023346">
    <property type="entry name" value="Lysozyme-like_dom_sf"/>
</dbReference>